<feature type="DNA-binding region" description="OmpR/PhoB-type" evidence="3">
    <location>
        <begin position="114"/>
        <end position="211"/>
    </location>
</feature>
<feature type="compositionally biased region" description="Basic and acidic residues" evidence="4">
    <location>
        <begin position="365"/>
        <end position="377"/>
    </location>
</feature>
<dbReference type="InterPro" id="IPR005158">
    <property type="entry name" value="BTAD"/>
</dbReference>
<dbReference type="CDD" id="cd15831">
    <property type="entry name" value="BTAD"/>
    <property type="match status" value="1"/>
</dbReference>
<dbReference type="SUPFAM" id="SSF46894">
    <property type="entry name" value="C-terminal effector domain of the bipartite response regulators"/>
    <property type="match status" value="1"/>
</dbReference>
<accession>A0A6I3KRA9</accession>
<feature type="compositionally biased region" description="Low complexity" evidence="4">
    <location>
        <begin position="407"/>
        <end position="420"/>
    </location>
</feature>
<feature type="region of interest" description="Disordered" evidence="4">
    <location>
        <begin position="365"/>
        <end position="431"/>
    </location>
</feature>
<protein>
    <submittedName>
        <fullName evidence="6">AfsR/SARP family transcriptional regulator</fullName>
    </submittedName>
</protein>
<dbReference type="SUPFAM" id="SSF52540">
    <property type="entry name" value="P-loop containing nucleoside triphosphate hydrolases"/>
    <property type="match status" value="1"/>
</dbReference>
<evidence type="ECO:0000256" key="4">
    <source>
        <dbReference type="SAM" id="MobiDB-lite"/>
    </source>
</evidence>
<dbReference type="Gene3D" id="3.40.50.300">
    <property type="entry name" value="P-loop containing nucleotide triphosphate hydrolases"/>
    <property type="match status" value="1"/>
</dbReference>
<dbReference type="Pfam" id="PF03704">
    <property type="entry name" value="BTAD"/>
    <property type="match status" value="1"/>
</dbReference>
<evidence type="ECO:0000256" key="2">
    <source>
        <dbReference type="ARBA" id="ARBA00023125"/>
    </source>
</evidence>
<evidence type="ECO:0000256" key="1">
    <source>
        <dbReference type="ARBA" id="ARBA00005820"/>
    </source>
</evidence>
<evidence type="ECO:0000313" key="6">
    <source>
        <dbReference type="EMBL" id="MTE12442.1"/>
    </source>
</evidence>
<dbReference type="PANTHER" id="PTHR47691">
    <property type="entry name" value="REGULATOR-RELATED"/>
    <property type="match status" value="1"/>
</dbReference>
<dbReference type="InterPro" id="IPR001867">
    <property type="entry name" value="OmpR/PhoB-type_DNA-bd"/>
</dbReference>
<dbReference type="GO" id="GO:0003677">
    <property type="term" value="F:DNA binding"/>
    <property type="evidence" value="ECO:0007669"/>
    <property type="project" value="UniProtKB-UniRule"/>
</dbReference>
<keyword evidence="7" id="KW-1185">Reference proteome</keyword>
<dbReference type="Proteomes" id="UP000432464">
    <property type="component" value="Unassembled WGS sequence"/>
</dbReference>
<dbReference type="SUPFAM" id="SSF48452">
    <property type="entry name" value="TPR-like"/>
    <property type="match status" value="1"/>
</dbReference>
<gene>
    <name evidence="6" type="ORF">GLP40_06550</name>
</gene>
<dbReference type="InterPro" id="IPR016032">
    <property type="entry name" value="Sig_transdc_resp-reg_C-effctor"/>
</dbReference>
<sequence>MGSCGGIPAQYRFPHHAEVGARPGGRSRSAPGCRHSRPSVPCHLPTSLPRGVRSLGRIPALQCRRAHQPPPRPGRYPRRGRDPSASAPAVHGALTVRGRAAPDRSGGRAGSGGGAACQTRGVRIAILGPLEVLAGDHPVPVSGPRLRGLLIRLALDAGRTVSVGALAEAVWPDRAPKRPEHALHELVSRLRRALPDDAAIASGAGWYRLDVPVLSVDALRFERLVRGGMLSVERGDPDRAICQLREGLSLWRGPALVDIADLPFAAAAAIRLDELRISATESVLAAELTARPGDSLLIAELEELIASRPLRERLRLLHIRALHDSGRTAEALATYDRYRTALSTELGTDPGPDLTDLHLELLRGEVPARRREPRPADGEPGAQAASRDSRVRPGRESAGPQLDSRIGRTTGSRTGSQGMRTGRGEGSPTRLRAPLTSFVGRERELVEVGALVRRGRLVTLVGPGGAGKTRLAVAVAAELSGRFPGGVAMAELAAISDVSDLPHAVASSLGVAMSRAHEPVGADPVALLVEALPTAPTLLVLDNCEHLVEGVAGFAENLLGRVPQLRILATSRRPLGIIGETLWETAPLAVPPPNASDAGGYSAVRLFLDRAAAVRATLAVSDAEIETVAEICRRLDGLPLALELAAAKLRVMPLATLRARLGDRFTVLAGGNRTALPRHRTLRAVLDWDWELLDEAERTALARLAVFVAPFTPCGAESLGVLSAELEALVDKSLVQLLDTAADPSDPSTPQPRYRMLETVRRYGLERLTARGELDAARTAHAAFHLDLAERAQPRLRGRDQLPWLRLLDADRDNLLAALRFSHESRDAETAARLGSALGMYWALHGAHAEAVRVLRPVLHMPTDHPHPPLAAAFALHSMLAAQAAELSAATDDVRRWIGADLAGAASHSATDISDQRGDGATELAWGLAQLAVGRVEAGLAAIEPWLGHPDAWTRGMFWLVRSFLNANESGVARMDADLWAAAECFEAAGERWGRSTALNFLAFARATLGDLSGATEAMSAALVSAEELGNAVALRIWLVMIRLHSGDVDAARADLDAVPAESLSARDMLMAQLLAADIARIDGDMAESARRLRIAEGDLNRVMSEDRSYRAMFGLRMGLLRAAEGRVGAAAAHCADAWADAMAIRDMPMAAEVSVGVARTCLAAGLAAAAAEALGAGHALRGAPDARYPDIVALRTELAAAIGDEATVAYERGRALGRADAVSAIEACLAGI</sequence>
<dbReference type="InterPro" id="IPR011990">
    <property type="entry name" value="TPR-like_helical_dom_sf"/>
</dbReference>
<dbReference type="SMART" id="SM01043">
    <property type="entry name" value="BTAD"/>
    <property type="match status" value="1"/>
</dbReference>
<dbReference type="PANTHER" id="PTHR47691:SF3">
    <property type="entry name" value="HTH-TYPE TRANSCRIPTIONAL REGULATOR RV0890C-RELATED"/>
    <property type="match status" value="1"/>
</dbReference>
<dbReference type="InterPro" id="IPR058852">
    <property type="entry name" value="HTH_77"/>
</dbReference>
<feature type="region of interest" description="Disordered" evidence="4">
    <location>
        <begin position="15"/>
        <end position="116"/>
    </location>
</feature>
<dbReference type="PROSITE" id="PS51755">
    <property type="entry name" value="OMPR_PHOB"/>
    <property type="match status" value="1"/>
</dbReference>
<proteinExistence type="inferred from homology"/>
<dbReference type="Gene3D" id="1.25.40.10">
    <property type="entry name" value="Tetratricopeptide repeat domain"/>
    <property type="match status" value="1"/>
</dbReference>
<dbReference type="InterPro" id="IPR027417">
    <property type="entry name" value="P-loop_NTPase"/>
</dbReference>
<dbReference type="AlphaFoldDB" id="A0A6I3KRA9"/>
<name>A0A6I3KRA9_9NOCA</name>
<feature type="domain" description="OmpR/PhoB-type" evidence="5">
    <location>
        <begin position="114"/>
        <end position="211"/>
    </location>
</feature>
<organism evidence="6 7">
    <name type="scientific">Nocardia aurantiaca</name>
    <dbReference type="NCBI Taxonomy" id="2675850"/>
    <lineage>
        <taxon>Bacteria</taxon>
        <taxon>Bacillati</taxon>
        <taxon>Actinomycetota</taxon>
        <taxon>Actinomycetes</taxon>
        <taxon>Mycobacteriales</taxon>
        <taxon>Nocardiaceae</taxon>
        <taxon>Nocardia</taxon>
    </lineage>
</organism>
<comment type="similarity">
    <text evidence="1">Belongs to the AfsR/DnrI/RedD regulatory family.</text>
</comment>
<dbReference type="Gene3D" id="1.10.10.10">
    <property type="entry name" value="Winged helix-like DNA-binding domain superfamily/Winged helix DNA-binding domain"/>
    <property type="match status" value="1"/>
</dbReference>
<dbReference type="InterPro" id="IPR036388">
    <property type="entry name" value="WH-like_DNA-bd_sf"/>
</dbReference>
<dbReference type="GO" id="GO:0000160">
    <property type="term" value="P:phosphorelay signal transduction system"/>
    <property type="evidence" value="ECO:0007669"/>
    <property type="project" value="InterPro"/>
</dbReference>
<reference evidence="6 7" key="1">
    <citation type="submission" date="2019-11" db="EMBL/GenBank/DDBJ databases">
        <title>Nocardia sp. nov. CT2-14 isolated from soil.</title>
        <authorList>
            <person name="Kanchanasin P."/>
            <person name="Tanasupawat S."/>
            <person name="Yuki M."/>
            <person name="Kudo T."/>
        </authorList>
    </citation>
    <scope>NUCLEOTIDE SEQUENCE [LARGE SCALE GENOMIC DNA]</scope>
    <source>
        <strain evidence="6 7">CT2-14</strain>
    </source>
</reference>
<evidence type="ECO:0000313" key="7">
    <source>
        <dbReference type="Proteomes" id="UP000432464"/>
    </source>
</evidence>
<dbReference type="SMART" id="SM00862">
    <property type="entry name" value="Trans_reg_C"/>
    <property type="match status" value="1"/>
</dbReference>
<evidence type="ECO:0000259" key="5">
    <source>
        <dbReference type="PROSITE" id="PS51755"/>
    </source>
</evidence>
<comment type="caution">
    <text evidence="6">The sequence shown here is derived from an EMBL/GenBank/DDBJ whole genome shotgun (WGS) entry which is preliminary data.</text>
</comment>
<evidence type="ECO:0000256" key="3">
    <source>
        <dbReference type="PROSITE-ProRule" id="PRU01091"/>
    </source>
</evidence>
<dbReference type="EMBL" id="WMBB01000003">
    <property type="protein sequence ID" value="MTE12442.1"/>
    <property type="molecule type" value="Genomic_DNA"/>
</dbReference>
<keyword evidence="2 3" id="KW-0238">DNA-binding</keyword>
<dbReference type="PRINTS" id="PR00364">
    <property type="entry name" value="DISEASERSIST"/>
</dbReference>
<dbReference type="Pfam" id="PF25872">
    <property type="entry name" value="HTH_77"/>
    <property type="match status" value="1"/>
</dbReference>
<dbReference type="GO" id="GO:0006355">
    <property type="term" value="P:regulation of DNA-templated transcription"/>
    <property type="evidence" value="ECO:0007669"/>
    <property type="project" value="InterPro"/>
</dbReference>